<keyword evidence="3" id="KW-0418">Kinase</keyword>
<feature type="compositionally biased region" description="Low complexity" evidence="6">
    <location>
        <begin position="22"/>
        <end position="35"/>
    </location>
</feature>
<dbReference type="Gene3D" id="3.30.200.20">
    <property type="entry name" value="Phosphorylase Kinase, domain 1"/>
    <property type="match status" value="1"/>
</dbReference>
<dbReference type="InterPro" id="IPR000719">
    <property type="entry name" value="Prot_kinase_dom"/>
</dbReference>
<name>A0ABY6K1T9_9ARAC</name>
<reference evidence="8 9" key="1">
    <citation type="submission" date="2022-01" db="EMBL/GenBank/DDBJ databases">
        <title>A chromosomal length assembly of Cordylochernes scorpioides.</title>
        <authorList>
            <person name="Zeh D."/>
            <person name="Zeh J."/>
        </authorList>
    </citation>
    <scope>NUCLEOTIDE SEQUENCE [LARGE SCALE GENOMIC DNA]</scope>
    <source>
        <strain evidence="8">IN4F17</strain>
        <tissue evidence="8">Whole Body</tissue>
    </source>
</reference>
<dbReference type="InterPro" id="IPR011009">
    <property type="entry name" value="Kinase-like_dom_sf"/>
</dbReference>
<keyword evidence="2 5" id="KW-0547">Nucleotide-binding</keyword>
<proteinExistence type="predicted"/>
<keyword evidence="1" id="KW-0808">Transferase</keyword>
<dbReference type="InterPro" id="IPR017441">
    <property type="entry name" value="Protein_kinase_ATP_BS"/>
</dbReference>
<feature type="region of interest" description="Disordered" evidence="6">
    <location>
        <begin position="114"/>
        <end position="136"/>
    </location>
</feature>
<evidence type="ECO:0000259" key="7">
    <source>
        <dbReference type="PROSITE" id="PS50011"/>
    </source>
</evidence>
<evidence type="ECO:0000313" key="8">
    <source>
        <dbReference type="EMBL" id="UYV61843.1"/>
    </source>
</evidence>
<feature type="region of interest" description="Disordered" evidence="6">
    <location>
        <begin position="1"/>
        <end position="38"/>
    </location>
</feature>
<keyword evidence="4 5" id="KW-0067">ATP-binding</keyword>
<feature type="domain" description="Protein kinase" evidence="7">
    <location>
        <begin position="43"/>
        <end position="136"/>
    </location>
</feature>
<evidence type="ECO:0000256" key="3">
    <source>
        <dbReference type="ARBA" id="ARBA00022777"/>
    </source>
</evidence>
<dbReference type="InterPro" id="IPR045269">
    <property type="entry name" value="Atg1-like"/>
</dbReference>
<sequence>MSAMSSRAKPKDLAKKSGGGSIRPSQQSRPSQGQQHILEAHGFILGERVGKGSYGDVWKAYSTDHRSIVAVKVVSKQKAPPDFLEKFLPREIEIIKILQHPNIINFILSIETNKSTERAGDSPRERGGGHDTNLDA</sequence>
<evidence type="ECO:0000256" key="5">
    <source>
        <dbReference type="PROSITE-ProRule" id="PRU10141"/>
    </source>
</evidence>
<evidence type="ECO:0000256" key="6">
    <source>
        <dbReference type="SAM" id="MobiDB-lite"/>
    </source>
</evidence>
<organism evidence="8 9">
    <name type="scientific">Cordylochernes scorpioides</name>
    <dbReference type="NCBI Taxonomy" id="51811"/>
    <lineage>
        <taxon>Eukaryota</taxon>
        <taxon>Metazoa</taxon>
        <taxon>Ecdysozoa</taxon>
        <taxon>Arthropoda</taxon>
        <taxon>Chelicerata</taxon>
        <taxon>Arachnida</taxon>
        <taxon>Pseudoscorpiones</taxon>
        <taxon>Cheliferoidea</taxon>
        <taxon>Chernetidae</taxon>
        <taxon>Cordylochernes</taxon>
    </lineage>
</organism>
<dbReference type="PROSITE" id="PS50011">
    <property type="entry name" value="PROTEIN_KINASE_DOM"/>
    <property type="match status" value="1"/>
</dbReference>
<gene>
    <name evidence="8" type="ORF">LAZ67_1006835</name>
</gene>
<evidence type="ECO:0000256" key="4">
    <source>
        <dbReference type="ARBA" id="ARBA00022840"/>
    </source>
</evidence>
<dbReference type="PROSITE" id="PS00107">
    <property type="entry name" value="PROTEIN_KINASE_ATP"/>
    <property type="match status" value="1"/>
</dbReference>
<dbReference type="PANTHER" id="PTHR24348:SF22">
    <property type="entry name" value="NON-SPECIFIC SERINE_THREONINE PROTEIN KINASE"/>
    <property type="match status" value="1"/>
</dbReference>
<dbReference type="Proteomes" id="UP001235939">
    <property type="component" value="Chromosome 01"/>
</dbReference>
<dbReference type="PANTHER" id="PTHR24348">
    <property type="entry name" value="SERINE/THREONINE-PROTEIN KINASE UNC-51-RELATED"/>
    <property type="match status" value="1"/>
</dbReference>
<evidence type="ECO:0000256" key="1">
    <source>
        <dbReference type="ARBA" id="ARBA00022679"/>
    </source>
</evidence>
<dbReference type="Pfam" id="PF00069">
    <property type="entry name" value="Pkinase"/>
    <property type="match status" value="1"/>
</dbReference>
<evidence type="ECO:0000256" key="2">
    <source>
        <dbReference type="ARBA" id="ARBA00022741"/>
    </source>
</evidence>
<dbReference type="EMBL" id="CP092863">
    <property type="protein sequence ID" value="UYV61843.1"/>
    <property type="molecule type" value="Genomic_DNA"/>
</dbReference>
<accession>A0ABY6K1T9</accession>
<dbReference type="SUPFAM" id="SSF56112">
    <property type="entry name" value="Protein kinase-like (PK-like)"/>
    <property type="match status" value="1"/>
</dbReference>
<feature type="binding site" evidence="5">
    <location>
        <position position="72"/>
    </location>
    <ligand>
        <name>ATP</name>
        <dbReference type="ChEBI" id="CHEBI:30616"/>
    </ligand>
</feature>
<evidence type="ECO:0000313" key="9">
    <source>
        <dbReference type="Proteomes" id="UP001235939"/>
    </source>
</evidence>
<protein>
    <submittedName>
        <fullName evidence="8">TSSK4</fullName>
    </submittedName>
</protein>
<keyword evidence="9" id="KW-1185">Reference proteome</keyword>